<dbReference type="EMBL" id="LKEB01000075">
    <property type="protein sequence ID" value="ROV94610.1"/>
    <property type="molecule type" value="Genomic_DNA"/>
</dbReference>
<dbReference type="STRING" id="1230097.A0A423VUB1"/>
<comment type="caution">
    <text evidence="3">The sequence shown here is derived from an EMBL/GenBank/DDBJ whole genome shotgun (WGS) entry which is preliminary data.</text>
</comment>
<dbReference type="GO" id="GO:0005524">
    <property type="term" value="F:ATP binding"/>
    <property type="evidence" value="ECO:0007669"/>
    <property type="project" value="InterPro"/>
</dbReference>
<keyword evidence="4" id="KW-1185">Reference proteome</keyword>
<feature type="signal peptide" evidence="1">
    <location>
        <begin position="1"/>
        <end position="22"/>
    </location>
</feature>
<dbReference type="PANTHER" id="PTHR44167">
    <property type="entry name" value="OVARIAN-SPECIFIC SERINE/THREONINE-PROTEIN KINASE LOK-RELATED"/>
    <property type="match status" value="1"/>
</dbReference>
<evidence type="ECO:0000313" key="4">
    <source>
        <dbReference type="Proteomes" id="UP000285146"/>
    </source>
</evidence>
<dbReference type="SUPFAM" id="SSF56112">
    <property type="entry name" value="Protein kinase-like (PK-like)"/>
    <property type="match status" value="1"/>
</dbReference>
<dbReference type="InterPro" id="IPR011009">
    <property type="entry name" value="Kinase-like_dom_sf"/>
</dbReference>
<dbReference type="Gene3D" id="1.10.510.10">
    <property type="entry name" value="Transferase(Phosphotransferase) domain 1"/>
    <property type="match status" value="1"/>
</dbReference>
<dbReference type="GO" id="GO:0004674">
    <property type="term" value="F:protein serine/threonine kinase activity"/>
    <property type="evidence" value="ECO:0007669"/>
    <property type="project" value="TreeGrafter"/>
</dbReference>
<dbReference type="InterPro" id="IPR000719">
    <property type="entry name" value="Prot_kinase_dom"/>
</dbReference>
<dbReference type="GO" id="GO:0005737">
    <property type="term" value="C:cytoplasm"/>
    <property type="evidence" value="ECO:0007669"/>
    <property type="project" value="TreeGrafter"/>
</dbReference>
<organism evidence="3 4">
    <name type="scientific">Cytospora leucostoma</name>
    <dbReference type="NCBI Taxonomy" id="1230097"/>
    <lineage>
        <taxon>Eukaryota</taxon>
        <taxon>Fungi</taxon>
        <taxon>Dikarya</taxon>
        <taxon>Ascomycota</taxon>
        <taxon>Pezizomycotina</taxon>
        <taxon>Sordariomycetes</taxon>
        <taxon>Sordariomycetidae</taxon>
        <taxon>Diaporthales</taxon>
        <taxon>Cytosporaceae</taxon>
        <taxon>Cytospora</taxon>
    </lineage>
</organism>
<accession>A0A423VUB1</accession>
<evidence type="ECO:0000313" key="3">
    <source>
        <dbReference type="EMBL" id="ROV94610.1"/>
    </source>
</evidence>
<feature type="chain" id="PRO_5019041926" description="Protein kinase domain-containing protein" evidence="1">
    <location>
        <begin position="23"/>
        <end position="221"/>
    </location>
</feature>
<proteinExistence type="predicted"/>
<dbReference type="Pfam" id="PF00069">
    <property type="entry name" value="Pkinase"/>
    <property type="match status" value="1"/>
</dbReference>
<dbReference type="InParanoid" id="A0A423VUB1"/>
<feature type="domain" description="Protein kinase" evidence="2">
    <location>
        <begin position="1"/>
        <end position="214"/>
    </location>
</feature>
<dbReference type="PROSITE" id="PS50011">
    <property type="entry name" value="PROTEIN_KINASE_DOM"/>
    <property type="match status" value="1"/>
</dbReference>
<sequence length="221" mass="24356">MPNPQLGATSLLTLLIFPDVKPDNILVDWELDEQGNQTVKEVALGDFDLSLKLIDNQPLRAPHAVGNVMWRSPEGQSGKGVAKPSDVFSFGLVCIYGLGGGDMLILDAATIKNLKDHGMPAEQEIVVRHFLYFGPLSQGLLNHVADETWHTLFTSAGSIAEEEAIDDPDARFERWPKDIAPHITPEAKDLIIKMTHLDPAERATIDEVLEHPWWSVGVHNG</sequence>
<protein>
    <recommendedName>
        <fullName evidence="2">Protein kinase domain-containing protein</fullName>
    </recommendedName>
</protein>
<dbReference type="GO" id="GO:0044773">
    <property type="term" value="P:mitotic DNA damage checkpoint signaling"/>
    <property type="evidence" value="ECO:0007669"/>
    <property type="project" value="TreeGrafter"/>
</dbReference>
<reference evidence="3 4" key="1">
    <citation type="submission" date="2015-09" db="EMBL/GenBank/DDBJ databases">
        <title>Host preference determinants of Valsa canker pathogens revealed by comparative genomics.</title>
        <authorList>
            <person name="Yin Z."/>
            <person name="Huang L."/>
        </authorList>
    </citation>
    <scope>NUCLEOTIDE SEQUENCE [LARGE SCALE GENOMIC DNA]</scope>
    <source>
        <strain evidence="3 4">SXYLt</strain>
    </source>
</reference>
<name>A0A423VUB1_9PEZI</name>
<dbReference type="AlphaFoldDB" id="A0A423VUB1"/>
<dbReference type="Proteomes" id="UP000285146">
    <property type="component" value="Unassembled WGS sequence"/>
</dbReference>
<dbReference type="SMART" id="SM00220">
    <property type="entry name" value="S_TKc"/>
    <property type="match status" value="1"/>
</dbReference>
<gene>
    <name evidence="3" type="ORF">VPNG_09221</name>
</gene>
<evidence type="ECO:0000256" key="1">
    <source>
        <dbReference type="SAM" id="SignalP"/>
    </source>
</evidence>
<dbReference type="GO" id="GO:0005634">
    <property type="term" value="C:nucleus"/>
    <property type="evidence" value="ECO:0007669"/>
    <property type="project" value="TreeGrafter"/>
</dbReference>
<dbReference type="PANTHER" id="PTHR44167:SF24">
    <property type="entry name" value="SERINE_THREONINE-PROTEIN KINASE CHK2"/>
    <property type="match status" value="1"/>
</dbReference>
<keyword evidence="1" id="KW-0732">Signal</keyword>
<evidence type="ECO:0000259" key="2">
    <source>
        <dbReference type="PROSITE" id="PS50011"/>
    </source>
</evidence>
<dbReference type="OrthoDB" id="10252171at2759"/>